<feature type="transmembrane region" description="Helical" evidence="3">
    <location>
        <begin position="661"/>
        <end position="682"/>
    </location>
</feature>
<reference evidence="4" key="1">
    <citation type="journal article" date="2020" name="Nat. Commun.">
        <title>Large-scale genome sequencing of mycorrhizal fungi provides insights into the early evolution of symbiotic traits.</title>
        <authorList>
            <person name="Miyauchi S."/>
            <person name="Kiss E."/>
            <person name="Kuo A."/>
            <person name="Drula E."/>
            <person name="Kohler A."/>
            <person name="Sanchez-Garcia M."/>
            <person name="Morin E."/>
            <person name="Andreopoulos B."/>
            <person name="Barry K.W."/>
            <person name="Bonito G."/>
            <person name="Buee M."/>
            <person name="Carver A."/>
            <person name="Chen C."/>
            <person name="Cichocki N."/>
            <person name="Clum A."/>
            <person name="Culley D."/>
            <person name="Crous P.W."/>
            <person name="Fauchery L."/>
            <person name="Girlanda M."/>
            <person name="Hayes R.D."/>
            <person name="Keri Z."/>
            <person name="LaButti K."/>
            <person name="Lipzen A."/>
            <person name="Lombard V."/>
            <person name="Magnuson J."/>
            <person name="Maillard F."/>
            <person name="Murat C."/>
            <person name="Nolan M."/>
            <person name="Ohm R.A."/>
            <person name="Pangilinan J."/>
            <person name="Pereira M.F."/>
            <person name="Perotto S."/>
            <person name="Peter M."/>
            <person name="Pfister S."/>
            <person name="Riley R."/>
            <person name="Sitrit Y."/>
            <person name="Stielow J.B."/>
            <person name="Szollosi G."/>
            <person name="Zifcakova L."/>
            <person name="Stursova M."/>
            <person name="Spatafora J.W."/>
            <person name="Tedersoo L."/>
            <person name="Vaario L.M."/>
            <person name="Yamada A."/>
            <person name="Yan M."/>
            <person name="Wang P."/>
            <person name="Xu J."/>
            <person name="Bruns T."/>
            <person name="Baldrian P."/>
            <person name="Vilgalys R."/>
            <person name="Dunand C."/>
            <person name="Henrissat B."/>
            <person name="Grigoriev I.V."/>
            <person name="Hibbett D."/>
            <person name="Nagy L.G."/>
            <person name="Martin F.M."/>
        </authorList>
    </citation>
    <scope>NUCLEOTIDE SEQUENCE</scope>
    <source>
        <strain evidence="4">UP504</strain>
    </source>
</reference>
<protein>
    <submittedName>
        <fullName evidence="4">Uncharacterized protein</fullName>
    </submittedName>
</protein>
<feature type="transmembrane region" description="Helical" evidence="3">
    <location>
        <begin position="632"/>
        <end position="654"/>
    </location>
</feature>
<feature type="compositionally biased region" description="Polar residues" evidence="2">
    <location>
        <begin position="863"/>
        <end position="877"/>
    </location>
</feature>
<proteinExistence type="predicted"/>
<evidence type="ECO:0000256" key="1">
    <source>
        <dbReference type="SAM" id="Coils"/>
    </source>
</evidence>
<feature type="region of interest" description="Disordered" evidence="2">
    <location>
        <begin position="857"/>
        <end position="877"/>
    </location>
</feature>
<evidence type="ECO:0000313" key="5">
    <source>
        <dbReference type="Proteomes" id="UP000886523"/>
    </source>
</evidence>
<name>A0A9P6AK28_9AGAM</name>
<feature type="compositionally biased region" description="Polar residues" evidence="2">
    <location>
        <begin position="814"/>
        <end position="844"/>
    </location>
</feature>
<sequence length="1210" mass="134558">MVTTGQSNGALCDSPGGVDRPETCQGFGSQLEGSQGDSAIGSFCCLAGEGQAMTWDENGVLMPSPSPTGLVDWASLHKDELSRRVIQNMHVEGIGRRPFQFFGHWEHGRTTDDMYMLAQYGPEDTILKEPPGVMPQDFTCIPTTYNKSAPYRPYIQRLPSDPKPFSTELALKTSSGYLLSSPYCENVTYFLEKNRALYMDWKLVAESLGIPVGKDFMPCLPPSSASLDTPRSSSVHHTQAVYDNLRCAYEFGGYARLLARRCVWQVARTFGASPPKMGMDETLIGTIFMYPVSQADSQWLEELLEDGVLTFGVVEGPMQSGVRSIKELPEGVQVAAPEGRVLPTSRHIVRVEHRLAHILHPEPWRARPPSGYPGNRLPGSHEPLEQCLLHKLFPDPTSVKLDPRMITTIRRILGSGPFPPSTTEVEIASQIDRLSLEDSNPSTHIPSVPINDSVNDAEDLYAKFWDQSSEGLPYDDYSDISSYDSTPSDAVVKSARVAKIGERRKQKRVEAEAINEAAQLLSKAQKGDREAKAEIIRRINAEHGRKNGVRSRDGKLPASPGVVYLRQHFINLDNVESNNRKREKRLRRQTAEIAEVNTQARLVKTPAGDAQETNASVIVNGHPMAIIVTSHAFLLVPINHMALYLPHTIFLILILSPMIPLILILVPIPIPIPILILVLISVHMPVPIPIPVPFPFPVPVPIPILILAPVPVLPSQILVFPPIATVLPIPILVPILDLAPLPITLIVPGFPTILLSSVLPSMMLHVPLLLLQLQAYNPASQYQPVPGHFQTLRTLSLFHQLAQGTMAPIDRSELGSSNPRAYQEPRTSSPRELTTGEASEATSMSMKSKWSYAFKNGSRDSRGTSPLNTPSLQEEGVQTSLNFKKSLPVPSAVGTLIMPPFPVKASNSTAPPVEHPSSSAEPFERVPLGQWFYIEWGPLTVGQSNIKDIANGLMTEFTHRGVLGIRCTRRKRIAERIAEGQCSCDFSQEMNKNRFKNLKTSTANAVAHPYVAPVDLLYVDEVYACAGSKLERDALLACGPPPIKTPEDFKMEFLDYVRHPPRLPEAITQYPPANFPARKWDMQMIEFTTVWLMNRIEQIHDVPIDLKRLEIFLHIHVRTGFKQAFIAPIWPNTGQVNTIIRQIARWAETDGLKQGENRLELRETLGFTLHKCWRLTLEMDLPEPFFLKDPREETVPGIIHSKTIPHTTIY</sequence>
<feature type="region of interest" description="Disordered" evidence="2">
    <location>
        <begin position="808"/>
        <end position="844"/>
    </location>
</feature>
<keyword evidence="1" id="KW-0175">Coiled coil</keyword>
<dbReference type="AlphaFoldDB" id="A0A9P6AK28"/>
<gene>
    <name evidence="4" type="ORF">BS47DRAFT_1366767</name>
</gene>
<feature type="coiled-coil region" evidence="1">
    <location>
        <begin position="572"/>
        <end position="599"/>
    </location>
</feature>
<keyword evidence="5" id="KW-1185">Reference proteome</keyword>
<comment type="caution">
    <text evidence="4">The sequence shown here is derived from an EMBL/GenBank/DDBJ whole genome shotgun (WGS) entry which is preliminary data.</text>
</comment>
<evidence type="ECO:0000256" key="2">
    <source>
        <dbReference type="SAM" id="MobiDB-lite"/>
    </source>
</evidence>
<evidence type="ECO:0000313" key="4">
    <source>
        <dbReference type="EMBL" id="KAF9507243.1"/>
    </source>
</evidence>
<feature type="transmembrane region" description="Helical" evidence="3">
    <location>
        <begin position="702"/>
        <end position="720"/>
    </location>
</feature>
<dbReference type="Proteomes" id="UP000886523">
    <property type="component" value="Unassembled WGS sequence"/>
</dbReference>
<accession>A0A9P6AK28</accession>
<evidence type="ECO:0000256" key="3">
    <source>
        <dbReference type="SAM" id="Phobius"/>
    </source>
</evidence>
<keyword evidence="3" id="KW-0472">Membrane</keyword>
<organism evidence="4 5">
    <name type="scientific">Hydnum rufescens UP504</name>
    <dbReference type="NCBI Taxonomy" id="1448309"/>
    <lineage>
        <taxon>Eukaryota</taxon>
        <taxon>Fungi</taxon>
        <taxon>Dikarya</taxon>
        <taxon>Basidiomycota</taxon>
        <taxon>Agaricomycotina</taxon>
        <taxon>Agaricomycetes</taxon>
        <taxon>Cantharellales</taxon>
        <taxon>Hydnaceae</taxon>
        <taxon>Hydnum</taxon>
    </lineage>
</organism>
<keyword evidence="3" id="KW-0812">Transmembrane</keyword>
<dbReference type="EMBL" id="MU129086">
    <property type="protein sequence ID" value="KAF9507243.1"/>
    <property type="molecule type" value="Genomic_DNA"/>
</dbReference>
<feature type="transmembrane region" description="Helical" evidence="3">
    <location>
        <begin position="727"/>
        <end position="747"/>
    </location>
</feature>
<keyword evidence="3" id="KW-1133">Transmembrane helix</keyword>